<dbReference type="SUPFAM" id="SSF49764">
    <property type="entry name" value="HSP20-like chaperones"/>
    <property type="match status" value="1"/>
</dbReference>
<gene>
    <name evidence="4" type="ORF">OP8BY_0517</name>
</gene>
<sequence>MKRKIKPVARIFKVETQIKGAGGEIMFRRESLGSPYLAWEPAVDVYEKDEEVVVEVEVPGVPARNLRIVQWGNRLEVSGLKKEVVEASRLRFHRLEREMGFFHKEIVLPVWVSSEDTRASLENGVLTIVLRKQQKTTREIEVKVQTRKDEDQGG</sequence>
<evidence type="ECO:0000313" key="4">
    <source>
        <dbReference type="EMBL" id="RFT15222.1"/>
    </source>
</evidence>
<dbReference type="Proteomes" id="UP000257323">
    <property type="component" value="Unassembled WGS sequence"/>
</dbReference>
<dbReference type="EMBL" id="QUAH01000011">
    <property type="protein sequence ID" value="RFT15222.1"/>
    <property type="molecule type" value="Genomic_DNA"/>
</dbReference>
<dbReference type="PANTHER" id="PTHR11527">
    <property type="entry name" value="HEAT-SHOCK PROTEIN 20 FAMILY MEMBER"/>
    <property type="match status" value="1"/>
</dbReference>
<comment type="similarity">
    <text evidence="1 2">Belongs to the small heat shock protein (HSP20) family.</text>
</comment>
<evidence type="ECO:0000256" key="2">
    <source>
        <dbReference type="RuleBase" id="RU003616"/>
    </source>
</evidence>
<dbReference type="CDD" id="cd06464">
    <property type="entry name" value="ACD_sHsps-like"/>
    <property type="match status" value="1"/>
</dbReference>
<protein>
    <submittedName>
        <fullName evidence="4">Heat shock protein Hsp20</fullName>
    </submittedName>
</protein>
<dbReference type="InterPro" id="IPR002068">
    <property type="entry name" value="A-crystallin/Hsp20_dom"/>
</dbReference>
<dbReference type="Gene3D" id="2.60.40.790">
    <property type="match status" value="1"/>
</dbReference>
<dbReference type="PROSITE" id="PS01031">
    <property type="entry name" value="SHSP"/>
    <property type="match status" value="1"/>
</dbReference>
<dbReference type="Pfam" id="PF00011">
    <property type="entry name" value="HSP20"/>
    <property type="match status" value="1"/>
</dbReference>
<evidence type="ECO:0000259" key="3">
    <source>
        <dbReference type="PROSITE" id="PS01031"/>
    </source>
</evidence>
<proteinExistence type="inferred from homology"/>
<reference evidence="4 5" key="1">
    <citation type="submission" date="2018-08" db="EMBL/GenBank/DDBJ databases">
        <title>Genome analysis of the thermophilic bacterium of the candidate phylum Aminicenantes from deep subsurface aquifer revealed its physiology and ecological role.</title>
        <authorList>
            <person name="Kadnikov V.V."/>
            <person name="Mardanov A.V."/>
            <person name="Beletsky A.V."/>
            <person name="Karnachuk O.V."/>
            <person name="Ravin N.V."/>
        </authorList>
    </citation>
    <scope>NUCLEOTIDE SEQUENCE [LARGE SCALE GENOMIC DNA]</scope>
    <source>
        <strain evidence="4">BY38</strain>
    </source>
</reference>
<dbReference type="InterPro" id="IPR008978">
    <property type="entry name" value="HSP20-like_chaperone"/>
</dbReference>
<evidence type="ECO:0000313" key="5">
    <source>
        <dbReference type="Proteomes" id="UP000257323"/>
    </source>
</evidence>
<organism evidence="4 5">
    <name type="scientific">Candidatus Saccharicenans subterraneus</name>
    <dbReference type="NCBI Taxonomy" id="2508984"/>
    <lineage>
        <taxon>Bacteria</taxon>
        <taxon>Candidatus Aminicenantota</taxon>
        <taxon>Candidatus Aminicenantia</taxon>
        <taxon>Candidatus Aminicenantales</taxon>
        <taxon>Candidatus Saccharicenantaceae</taxon>
        <taxon>Candidatus Saccharicenans</taxon>
    </lineage>
</organism>
<comment type="caution">
    <text evidence="4">The sequence shown here is derived from an EMBL/GenBank/DDBJ whole genome shotgun (WGS) entry which is preliminary data.</text>
</comment>
<dbReference type="InterPro" id="IPR031107">
    <property type="entry name" value="Small_HSP"/>
</dbReference>
<keyword evidence="4" id="KW-0346">Stress response</keyword>
<evidence type="ECO:0000256" key="1">
    <source>
        <dbReference type="PROSITE-ProRule" id="PRU00285"/>
    </source>
</evidence>
<feature type="domain" description="SHSP" evidence="3">
    <location>
        <begin position="34"/>
        <end position="145"/>
    </location>
</feature>
<name>A0A3E2BKN8_9BACT</name>
<accession>A0A3E2BKN8</accession>
<dbReference type="AlphaFoldDB" id="A0A3E2BKN8"/>